<dbReference type="Pfam" id="PF04314">
    <property type="entry name" value="PCuAC"/>
    <property type="match status" value="1"/>
</dbReference>
<dbReference type="Proteomes" id="UP000471640">
    <property type="component" value="Unassembled WGS sequence"/>
</dbReference>
<gene>
    <name evidence="2" type="ORF">G3480_02885</name>
</gene>
<reference evidence="3" key="1">
    <citation type="journal article" date="2020" name="Microbiol. Resour. Announc.">
        <title>Draft Genome Sequences of Thiorhodococcus mannitoliphagus and Thiorhodococcus minor, Purple Sulfur Photosynthetic Bacteria in the Gammaproteobacterial Family Chromatiaceae.</title>
        <authorList>
            <person name="Aviles F.A."/>
            <person name="Meyer T.E."/>
            <person name="Kyndt J.A."/>
        </authorList>
    </citation>
    <scope>NUCLEOTIDE SEQUENCE [LARGE SCALE GENOMIC DNA]</scope>
    <source>
        <strain evidence="3">DSM 18266</strain>
    </source>
</reference>
<dbReference type="AlphaFoldDB" id="A0A6P1DLY7"/>
<dbReference type="InterPro" id="IPR007410">
    <property type="entry name" value="LpqE-like"/>
</dbReference>
<evidence type="ECO:0000313" key="3">
    <source>
        <dbReference type="Proteomes" id="UP000471640"/>
    </source>
</evidence>
<dbReference type="PANTHER" id="PTHR36302">
    <property type="entry name" value="BLR7088 PROTEIN"/>
    <property type="match status" value="1"/>
</dbReference>
<dbReference type="EMBL" id="JAAIJR010000006">
    <property type="protein sequence ID" value="NEX19267.1"/>
    <property type="molecule type" value="Genomic_DNA"/>
</dbReference>
<dbReference type="Gene3D" id="2.60.40.1890">
    <property type="entry name" value="PCu(A)C copper chaperone"/>
    <property type="match status" value="1"/>
</dbReference>
<protein>
    <submittedName>
        <fullName evidence="2">Copper chaperone PCu(A)C</fullName>
    </submittedName>
</protein>
<accession>A0A6P1DLY7</accession>
<evidence type="ECO:0000313" key="2">
    <source>
        <dbReference type="EMBL" id="NEX19267.1"/>
    </source>
</evidence>
<dbReference type="SUPFAM" id="SSF110087">
    <property type="entry name" value="DR1885-like metal-binding protein"/>
    <property type="match status" value="1"/>
</dbReference>
<proteinExistence type="predicted"/>
<keyword evidence="3" id="KW-1185">Reference proteome</keyword>
<feature type="signal peptide" evidence="1">
    <location>
        <begin position="1"/>
        <end position="22"/>
    </location>
</feature>
<sequence>MLRMTALIATSLLAVGSFAASAADVSVADPYVRAVPPGQPNSAAFMALSNQTTEARALVAARSDAAEVVELHTHLMEDGMMRMRRVDEIALPAGETVQLKPGGLHIMLIGLKGALTPGEAVGLTLVFDDGDEQSLTAPVRKIDMSQMKQGH</sequence>
<evidence type="ECO:0000256" key="1">
    <source>
        <dbReference type="SAM" id="SignalP"/>
    </source>
</evidence>
<organism evidence="2 3">
    <name type="scientific">Thiorhodococcus mannitoliphagus</name>
    <dbReference type="NCBI Taxonomy" id="329406"/>
    <lineage>
        <taxon>Bacteria</taxon>
        <taxon>Pseudomonadati</taxon>
        <taxon>Pseudomonadota</taxon>
        <taxon>Gammaproteobacteria</taxon>
        <taxon>Chromatiales</taxon>
        <taxon>Chromatiaceae</taxon>
        <taxon>Thiorhodococcus</taxon>
    </lineage>
</organism>
<name>A0A6P1DLY7_9GAMM</name>
<comment type="caution">
    <text evidence="2">The sequence shown here is derived from an EMBL/GenBank/DDBJ whole genome shotgun (WGS) entry which is preliminary data.</text>
</comment>
<keyword evidence="1" id="KW-0732">Signal</keyword>
<dbReference type="PANTHER" id="PTHR36302:SF1">
    <property type="entry name" value="COPPER CHAPERONE PCU(A)C"/>
    <property type="match status" value="1"/>
</dbReference>
<dbReference type="InterPro" id="IPR036182">
    <property type="entry name" value="PCuAC_sf"/>
</dbReference>
<reference evidence="2 3" key="2">
    <citation type="submission" date="2020-02" db="EMBL/GenBank/DDBJ databases">
        <title>Genome sequences of Thiorhodococcus mannitoliphagus and Thiorhodococcus minor, purple sulfur photosynthetic bacteria in the gammaproteobacterial family, Chromatiaceae.</title>
        <authorList>
            <person name="Aviles F.A."/>
            <person name="Meyer T.E."/>
            <person name="Kyndt J.A."/>
        </authorList>
    </citation>
    <scope>NUCLEOTIDE SEQUENCE [LARGE SCALE GENOMIC DNA]</scope>
    <source>
        <strain evidence="2 3">DSM 18266</strain>
    </source>
</reference>
<dbReference type="InterPro" id="IPR058248">
    <property type="entry name" value="Lxx211020-like"/>
</dbReference>
<dbReference type="RefSeq" id="WP_164652163.1">
    <property type="nucleotide sequence ID" value="NZ_JAAIJR010000006.1"/>
</dbReference>
<feature type="chain" id="PRO_5026929904" evidence="1">
    <location>
        <begin position="23"/>
        <end position="151"/>
    </location>
</feature>